<dbReference type="Pfam" id="PF02738">
    <property type="entry name" value="MoCoBD_1"/>
    <property type="match status" value="1"/>
</dbReference>
<dbReference type="Gene3D" id="3.90.1170.50">
    <property type="entry name" value="Aldehyde oxidase/xanthine dehydrogenase, a/b hammerhead"/>
    <property type="match status" value="1"/>
</dbReference>
<dbReference type="InterPro" id="IPR000674">
    <property type="entry name" value="Ald_Oxase/Xan_DH_a/b"/>
</dbReference>
<proteinExistence type="predicted"/>
<dbReference type="InterPro" id="IPR052516">
    <property type="entry name" value="N-heterocyclic_Hydroxylase"/>
</dbReference>
<accession>A0ABS7PNX7</accession>
<dbReference type="Proteomes" id="UP000706039">
    <property type="component" value="Unassembled WGS sequence"/>
</dbReference>
<evidence type="ECO:0000313" key="3">
    <source>
        <dbReference type="Proteomes" id="UP000706039"/>
    </source>
</evidence>
<keyword evidence="3" id="KW-1185">Reference proteome</keyword>
<dbReference type="EMBL" id="JAINVV010000004">
    <property type="protein sequence ID" value="MBY8822420.1"/>
    <property type="molecule type" value="Genomic_DNA"/>
</dbReference>
<dbReference type="PROSITE" id="PS51318">
    <property type="entry name" value="TAT"/>
    <property type="match status" value="1"/>
</dbReference>
<comment type="caution">
    <text evidence="2">The sequence shown here is derived from an EMBL/GenBank/DDBJ whole genome shotgun (WGS) entry which is preliminary data.</text>
</comment>
<dbReference type="InterPro" id="IPR006311">
    <property type="entry name" value="TAT_signal"/>
</dbReference>
<dbReference type="PIRSF" id="PIRSF036389">
    <property type="entry name" value="IOR_B"/>
    <property type="match status" value="1"/>
</dbReference>
<dbReference type="Pfam" id="PF20256">
    <property type="entry name" value="MoCoBD_2"/>
    <property type="match status" value="2"/>
</dbReference>
<feature type="domain" description="Aldehyde oxidase/xanthine dehydrogenase a/b hammerhead" evidence="1">
    <location>
        <begin position="210"/>
        <end position="288"/>
    </location>
</feature>
<dbReference type="InterPro" id="IPR037165">
    <property type="entry name" value="AldOxase/xan_DH_Mopterin-bd_sf"/>
</dbReference>
<dbReference type="SUPFAM" id="SSF56003">
    <property type="entry name" value="Molybdenum cofactor-binding domain"/>
    <property type="match status" value="2"/>
</dbReference>
<reference evidence="2 3" key="1">
    <citation type="submission" date="2021-08" db="EMBL/GenBank/DDBJ databases">
        <authorList>
            <person name="Tuo L."/>
        </authorList>
    </citation>
    <scope>NUCLEOTIDE SEQUENCE [LARGE SCALE GENOMIC DNA]</scope>
    <source>
        <strain evidence="2 3">JCM 31229</strain>
    </source>
</reference>
<gene>
    <name evidence="2" type="ORF">K7G82_08965</name>
</gene>
<dbReference type="PANTHER" id="PTHR47495:SF2">
    <property type="entry name" value="ALDEHYDE DEHYDROGENASE"/>
    <property type="match status" value="1"/>
</dbReference>
<dbReference type="SMART" id="SM01008">
    <property type="entry name" value="Ald_Xan_dh_C"/>
    <property type="match status" value="1"/>
</dbReference>
<protein>
    <submittedName>
        <fullName evidence="2">Xanthine dehydrogenase family protein molybdopterin-binding subunit</fullName>
    </submittedName>
</protein>
<dbReference type="PANTHER" id="PTHR47495">
    <property type="entry name" value="ALDEHYDE DEHYDROGENASE"/>
    <property type="match status" value="1"/>
</dbReference>
<name>A0ABS7PNX7_9SPHN</name>
<dbReference type="InterPro" id="IPR008274">
    <property type="entry name" value="AldOxase/xan_DH_MoCoBD1"/>
</dbReference>
<dbReference type="InterPro" id="IPR012368">
    <property type="entry name" value="OxRdtase_Mopterin-bd_su_IorB"/>
</dbReference>
<dbReference type="RefSeq" id="WP_222989503.1">
    <property type="nucleotide sequence ID" value="NZ_JAINVV010000004.1"/>
</dbReference>
<evidence type="ECO:0000259" key="1">
    <source>
        <dbReference type="SMART" id="SM01008"/>
    </source>
</evidence>
<dbReference type="InterPro" id="IPR046867">
    <property type="entry name" value="AldOxase/xan_DH_MoCoBD2"/>
</dbReference>
<sequence>MSGHERIGASRRELLIGALLVGGTLVVGGTPALAAVADEADFVAFGPFVRIAPDDSVTVIAKFSELGQGAQSGLAALVAEELDADWSKVSVENAAADVKLYARGGFGIQLTGGSGSITDSWDQLRKAGAAARAMFVSAAAAEWGVPAAEITVENGILSHAGSGKHSGFGRLVAAAAKVTPPAEPKLKPASAYKLIGTNRVTRLDARAKSTGTARFTQDVQSPGMLIAVVAHSPRFGGTVASFDDKAARKVAGVVDVVQIPSGVAVVASNTHAAIAGRDALVVQWNDDKAEKRSSGAIAEQYRAMAHGTEAVQWAPFDQRGDAAKAFDDPARTLDIDMTQPFLAHASMEPMNCVALVKEKGAKLTFGCQSQTMDQNVIAALLGCDPSDVEIETLPAGGSFGRRSVATADYQKEAVEVARRMKGRPVKLVWTREDDMGGGYYRPLTHHRARVAVDAAGYPSAWEHRIVTASLMRGTPFEMVIKDGVDSTGVEGVQGSPYLKATPVVDARAFHPETKVPVMWLRSVGATHTAMMMEHAIDQLAHRAKVDPVAYRRALYAKAKAESHLAVLDLAAQKAGWGKPIEKGWARGVAVHECFGSTVANIAEVSLVNGEPRVRRVVVAIDCGIAVAPDQVRAQMEGGIMYGLSYTLFGDVKIEDGIVQNRNFDGYRVLRLEEAPIVEVHILPSTRTPAGAGEPGTPVIGPAVANALLALTGKPTTALPLVKA</sequence>
<evidence type="ECO:0000313" key="2">
    <source>
        <dbReference type="EMBL" id="MBY8822420.1"/>
    </source>
</evidence>
<dbReference type="Gene3D" id="3.30.365.10">
    <property type="entry name" value="Aldehyde oxidase/xanthine dehydrogenase, molybdopterin binding domain"/>
    <property type="match status" value="4"/>
</dbReference>
<organism evidence="2 3">
    <name type="scientific">Sphingomonas colocasiae</name>
    <dbReference type="NCBI Taxonomy" id="1848973"/>
    <lineage>
        <taxon>Bacteria</taxon>
        <taxon>Pseudomonadati</taxon>
        <taxon>Pseudomonadota</taxon>
        <taxon>Alphaproteobacteria</taxon>
        <taxon>Sphingomonadales</taxon>
        <taxon>Sphingomonadaceae</taxon>
        <taxon>Sphingomonas</taxon>
    </lineage>
</organism>